<name>A0A8H6Z1P0_9AGAR</name>
<dbReference type="EMBL" id="JACAZI010000002">
    <property type="protein sequence ID" value="KAF7368761.1"/>
    <property type="molecule type" value="Genomic_DNA"/>
</dbReference>
<evidence type="ECO:0000313" key="1">
    <source>
        <dbReference type="EMBL" id="KAF7368761.1"/>
    </source>
</evidence>
<organism evidence="1 2">
    <name type="scientific">Mycena venus</name>
    <dbReference type="NCBI Taxonomy" id="2733690"/>
    <lineage>
        <taxon>Eukaryota</taxon>
        <taxon>Fungi</taxon>
        <taxon>Dikarya</taxon>
        <taxon>Basidiomycota</taxon>
        <taxon>Agaricomycotina</taxon>
        <taxon>Agaricomycetes</taxon>
        <taxon>Agaricomycetidae</taxon>
        <taxon>Agaricales</taxon>
        <taxon>Marasmiineae</taxon>
        <taxon>Mycenaceae</taxon>
        <taxon>Mycena</taxon>
    </lineage>
</organism>
<protein>
    <submittedName>
        <fullName evidence="1">Uncharacterized protein</fullName>
    </submittedName>
</protein>
<dbReference type="Proteomes" id="UP000620124">
    <property type="component" value="Unassembled WGS sequence"/>
</dbReference>
<accession>A0A8H6Z1P0</accession>
<keyword evidence="2" id="KW-1185">Reference proteome</keyword>
<dbReference type="AlphaFoldDB" id="A0A8H6Z1P0"/>
<sequence>MPILSLWRDLQSKLATIYGVSEYGPQDTNFIVEQTASFSVAGVGPSGVMTYIAEVVESYEAFVDAMSATTHTFIVLDSPKTIDYVFVESSGGYSESAILSTISLPETVTDFSFGCATGADSKPTCTSSTTLDTVSTQAPIINVCQFNADEEGNCTELLPGPERNSDYTFSFSGSVVPIYTLAATASTPVNTNQSGAVVHVVRMWWSGVFAVLVALANLLL</sequence>
<evidence type="ECO:0000313" key="2">
    <source>
        <dbReference type="Proteomes" id="UP000620124"/>
    </source>
</evidence>
<comment type="caution">
    <text evidence="1">The sequence shown here is derived from an EMBL/GenBank/DDBJ whole genome shotgun (WGS) entry which is preliminary data.</text>
</comment>
<gene>
    <name evidence="1" type="ORF">MVEN_00201200</name>
</gene>
<reference evidence="1" key="1">
    <citation type="submission" date="2020-05" db="EMBL/GenBank/DDBJ databases">
        <title>Mycena genomes resolve the evolution of fungal bioluminescence.</title>
        <authorList>
            <person name="Tsai I.J."/>
        </authorList>
    </citation>
    <scope>NUCLEOTIDE SEQUENCE</scope>
    <source>
        <strain evidence="1">CCC161011</strain>
    </source>
</reference>
<dbReference type="OrthoDB" id="2929351at2759"/>
<proteinExistence type="predicted"/>